<dbReference type="PANTHER" id="PTHR30457:SF12">
    <property type="entry name" value="5'_3'-NUCLEOTIDASE SURE"/>
    <property type="match status" value="1"/>
</dbReference>
<dbReference type="EMBL" id="DTHB01000050">
    <property type="protein sequence ID" value="HGB15157.1"/>
    <property type="molecule type" value="Genomic_DNA"/>
</dbReference>
<dbReference type="InterPro" id="IPR030048">
    <property type="entry name" value="SurE"/>
</dbReference>
<comment type="caution">
    <text evidence="11">The sequence shown here is derived from an EMBL/GenBank/DDBJ whole genome shotgun (WGS) entry which is preliminary data.</text>
</comment>
<keyword evidence="6 9" id="KW-0479">Metal-binding</keyword>
<evidence type="ECO:0000256" key="3">
    <source>
        <dbReference type="ARBA" id="ARBA00004496"/>
    </source>
</evidence>
<protein>
    <recommendedName>
        <fullName evidence="9">5'-nucleotidase SurE</fullName>
        <ecNumber evidence="9">3.1.3.5</ecNumber>
    </recommendedName>
    <alternativeName>
        <fullName evidence="9">Nucleoside 5'-monophosphate phosphohydrolase</fullName>
    </alternativeName>
</protein>
<feature type="binding site" evidence="9">
    <location>
        <position position="8"/>
    </location>
    <ligand>
        <name>a divalent metal cation</name>
        <dbReference type="ChEBI" id="CHEBI:60240"/>
    </ligand>
</feature>
<evidence type="ECO:0000256" key="5">
    <source>
        <dbReference type="ARBA" id="ARBA00022490"/>
    </source>
</evidence>
<comment type="function">
    <text evidence="9">Nucleotidase that shows phosphatase activity on nucleoside 5'-monophosphates.</text>
</comment>
<comment type="similarity">
    <text evidence="4 9">Belongs to the SurE nucleotidase family.</text>
</comment>
<comment type="subcellular location">
    <subcellularLocation>
        <location evidence="3 9">Cytoplasm</location>
    </subcellularLocation>
</comment>
<dbReference type="Pfam" id="PF01975">
    <property type="entry name" value="SurE"/>
    <property type="match status" value="1"/>
</dbReference>
<proteinExistence type="inferred from homology"/>
<dbReference type="GO" id="GO:0046872">
    <property type="term" value="F:metal ion binding"/>
    <property type="evidence" value="ECO:0007669"/>
    <property type="project" value="UniProtKB-UniRule"/>
</dbReference>
<comment type="catalytic activity">
    <reaction evidence="1 9">
        <text>a ribonucleoside 5'-phosphate + H2O = a ribonucleoside + phosphate</text>
        <dbReference type="Rhea" id="RHEA:12484"/>
        <dbReference type="ChEBI" id="CHEBI:15377"/>
        <dbReference type="ChEBI" id="CHEBI:18254"/>
        <dbReference type="ChEBI" id="CHEBI:43474"/>
        <dbReference type="ChEBI" id="CHEBI:58043"/>
        <dbReference type="EC" id="3.1.3.5"/>
    </reaction>
</comment>
<dbReference type="Gene3D" id="3.40.1210.10">
    <property type="entry name" value="Survival protein SurE-like phosphatase/nucleotidase"/>
    <property type="match status" value="1"/>
</dbReference>
<dbReference type="InterPro" id="IPR002828">
    <property type="entry name" value="SurE-like_Pase/nucleotidase"/>
</dbReference>
<evidence type="ECO:0000259" key="10">
    <source>
        <dbReference type="Pfam" id="PF01975"/>
    </source>
</evidence>
<dbReference type="NCBIfam" id="NF001492">
    <property type="entry name" value="PRK00346.2-2"/>
    <property type="match status" value="1"/>
</dbReference>
<name>A0A7C3WTS2_9BACT</name>
<comment type="cofactor">
    <cofactor evidence="2">
        <name>Mg(2+)</name>
        <dbReference type="ChEBI" id="CHEBI:18420"/>
    </cofactor>
</comment>
<sequence>MKILITNDDGIFAPGLKALYLELAALGEVAVVAPDTEQSAVGHSISLSNPLRVKAVNLDGGISGWSVTGTPADCVKIALAELLPARPHLVVSGINLGPNVGINVLYSGTVSAATEASILGLKAMAFSLNTYKNPDFATAARLARQTLTRLLDWSGWQPKVCLNINLPALPEGQIQGIRVVRQDTGPLVEHFERRVDPRERVYYWLAEINERRDLDIDTDFGALEAGFIAVTPISFDLTHYPSLQDLRGLLHAADK</sequence>
<dbReference type="EC" id="3.1.3.5" evidence="9"/>
<dbReference type="GO" id="GO:0004309">
    <property type="term" value="F:exopolyphosphatase activity"/>
    <property type="evidence" value="ECO:0007669"/>
    <property type="project" value="TreeGrafter"/>
</dbReference>
<evidence type="ECO:0000256" key="6">
    <source>
        <dbReference type="ARBA" id="ARBA00022723"/>
    </source>
</evidence>
<accession>A0A7C3WTS2</accession>
<feature type="binding site" evidence="9">
    <location>
        <position position="9"/>
    </location>
    <ligand>
        <name>a divalent metal cation</name>
        <dbReference type="ChEBI" id="CHEBI:60240"/>
    </ligand>
</feature>
<evidence type="ECO:0000256" key="2">
    <source>
        <dbReference type="ARBA" id="ARBA00001946"/>
    </source>
</evidence>
<evidence type="ECO:0000256" key="4">
    <source>
        <dbReference type="ARBA" id="ARBA00011062"/>
    </source>
</evidence>
<dbReference type="GO" id="GO:0008253">
    <property type="term" value="F:5'-nucleotidase activity"/>
    <property type="evidence" value="ECO:0007669"/>
    <property type="project" value="UniProtKB-UniRule"/>
</dbReference>
<keyword evidence="5 9" id="KW-0963">Cytoplasm</keyword>
<dbReference type="InterPro" id="IPR036523">
    <property type="entry name" value="SurE-like_sf"/>
</dbReference>
<organism evidence="11">
    <name type="scientific">Desulfobacca acetoxidans</name>
    <dbReference type="NCBI Taxonomy" id="60893"/>
    <lineage>
        <taxon>Bacteria</taxon>
        <taxon>Pseudomonadati</taxon>
        <taxon>Thermodesulfobacteriota</taxon>
        <taxon>Desulfobaccia</taxon>
        <taxon>Desulfobaccales</taxon>
        <taxon>Desulfobaccaceae</taxon>
        <taxon>Desulfobacca</taxon>
    </lineage>
</organism>
<feature type="binding site" evidence="9">
    <location>
        <position position="39"/>
    </location>
    <ligand>
        <name>a divalent metal cation</name>
        <dbReference type="ChEBI" id="CHEBI:60240"/>
    </ligand>
</feature>
<keyword evidence="7 9" id="KW-0547">Nucleotide-binding</keyword>
<feature type="binding site" evidence="9">
    <location>
        <position position="95"/>
    </location>
    <ligand>
        <name>a divalent metal cation</name>
        <dbReference type="ChEBI" id="CHEBI:60240"/>
    </ligand>
</feature>
<gene>
    <name evidence="9 11" type="primary">surE</name>
    <name evidence="11" type="ORF">ENV62_07995</name>
</gene>
<evidence type="ECO:0000256" key="8">
    <source>
        <dbReference type="ARBA" id="ARBA00022801"/>
    </source>
</evidence>
<feature type="domain" description="Survival protein SurE-like phosphatase/nucleotidase" evidence="10">
    <location>
        <begin position="3"/>
        <end position="183"/>
    </location>
</feature>
<dbReference type="AlphaFoldDB" id="A0A7C3WTS2"/>
<dbReference type="GO" id="GO:0000166">
    <property type="term" value="F:nucleotide binding"/>
    <property type="evidence" value="ECO:0007669"/>
    <property type="project" value="UniProtKB-KW"/>
</dbReference>
<evidence type="ECO:0000256" key="1">
    <source>
        <dbReference type="ARBA" id="ARBA00000815"/>
    </source>
</evidence>
<reference evidence="11" key="1">
    <citation type="journal article" date="2020" name="mSystems">
        <title>Genome- and Community-Level Interaction Insights into Carbon Utilization and Element Cycling Functions of Hydrothermarchaeota in Hydrothermal Sediment.</title>
        <authorList>
            <person name="Zhou Z."/>
            <person name="Liu Y."/>
            <person name="Xu W."/>
            <person name="Pan J."/>
            <person name="Luo Z.H."/>
            <person name="Li M."/>
        </authorList>
    </citation>
    <scope>NUCLEOTIDE SEQUENCE [LARGE SCALE GENOMIC DNA]</scope>
    <source>
        <strain evidence="11">SpSt-776</strain>
    </source>
</reference>
<dbReference type="HAMAP" id="MF_00060">
    <property type="entry name" value="SurE"/>
    <property type="match status" value="1"/>
</dbReference>
<dbReference type="GO" id="GO:0005737">
    <property type="term" value="C:cytoplasm"/>
    <property type="evidence" value="ECO:0007669"/>
    <property type="project" value="UniProtKB-SubCell"/>
</dbReference>
<dbReference type="NCBIfam" id="NF001490">
    <property type="entry name" value="PRK00346.1-4"/>
    <property type="match status" value="1"/>
</dbReference>
<dbReference type="SUPFAM" id="SSF64167">
    <property type="entry name" value="SurE-like"/>
    <property type="match status" value="1"/>
</dbReference>
<dbReference type="PANTHER" id="PTHR30457">
    <property type="entry name" value="5'-NUCLEOTIDASE SURE"/>
    <property type="match status" value="1"/>
</dbReference>
<evidence type="ECO:0000256" key="9">
    <source>
        <dbReference type="HAMAP-Rule" id="MF_00060"/>
    </source>
</evidence>
<evidence type="ECO:0000256" key="7">
    <source>
        <dbReference type="ARBA" id="ARBA00022741"/>
    </source>
</evidence>
<dbReference type="NCBIfam" id="TIGR00087">
    <property type="entry name" value="surE"/>
    <property type="match status" value="1"/>
</dbReference>
<comment type="cofactor">
    <cofactor evidence="9">
        <name>a divalent metal cation</name>
        <dbReference type="ChEBI" id="CHEBI:60240"/>
    </cofactor>
    <text evidence="9">Binds 1 divalent metal cation per subunit.</text>
</comment>
<keyword evidence="8 9" id="KW-0378">Hydrolase</keyword>
<dbReference type="FunFam" id="3.40.1210.10:FF:000001">
    <property type="entry name" value="5'/3'-nucleotidase SurE"/>
    <property type="match status" value="1"/>
</dbReference>
<dbReference type="GO" id="GO:0008254">
    <property type="term" value="F:3'-nucleotidase activity"/>
    <property type="evidence" value="ECO:0007669"/>
    <property type="project" value="TreeGrafter"/>
</dbReference>
<evidence type="ECO:0000313" key="11">
    <source>
        <dbReference type="EMBL" id="HGB15157.1"/>
    </source>
</evidence>